<keyword evidence="14" id="KW-1185">Reference proteome</keyword>
<evidence type="ECO:0000256" key="4">
    <source>
        <dbReference type="ARBA" id="ARBA00022679"/>
    </source>
</evidence>
<dbReference type="SUPFAM" id="SSF55874">
    <property type="entry name" value="ATPase domain of HSP90 chaperone/DNA topoisomerase II/histidine kinase"/>
    <property type="match status" value="1"/>
</dbReference>
<dbReference type="PANTHER" id="PTHR24421">
    <property type="entry name" value="NITRATE/NITRITE SENSOR PROTEIN NARX-RELATED"/>
    <property type="match status" value="1"/>
</dbReference>
<evidence type="ECO:0000256" key="6">
    <source>
        <dbReference type="ARBA" id="ARBA00022777"/>
    </source>
</evidence>
<feature type="chain" id="PRO_5001992699" description="histidine kinase" evidence="10">
    <location>
        <begin position="21"/>
        <end position="612"/>
    </location>
</feature>
<dbReference type="eggNOG" id="COG4585">
    <property type="taxonomic scope" value="Bacteria"/>
</dbReference>
<dbReference type="InterPro" id="IPR050482">
    <property type="entry name" value="Sensor_HK_TwoCompSys"/>
</dbReference>
<dbReference type="STRING" id="1121898.GCA_000422725_00459"/>
<reference evidence="13 14" key="1">
    <citation type="submission" date="2013-09" db="EMBL/GenBank/DDBJ databases">
        <authorList>
            <person name="Zeng Z."/>
            <person name="Chen C."/>
        </authorList>
    </citation>
    <scope>NUCLEOTIDE SEQUENCE [LARGE SCALE GENOMIC DNA]</scope>
    <source>
        <strain evidence="13 14">WB 4.1-42</strain>
    </source>
</reference>
<proteinExistence type="predicted"/>
<organism evidence="13 14">
    <name type="scientific">Flavobacterium subsaxonicum WB 4.1-42 = DSM 21790</name>
    <dbReference type="NCBI Taxonomy" id="1121898"/>
    <lineage>
        <taxon>Bacteria</taxon>
        <taxon>Pseudomonadati</taxon>
        <taxon>Bacteroidota</taxon>
        <taxon>Flavobacteriia</taxon>
        <taxon>Flavobacteriales</taxon>
        <taxon>Flavobacteriaceae</taxon>
        <taxon>Flavobacterium</taxon>
    </lineage>
</organism>
<keyword evidence="9" id="KW-1133">Transmembrane helix</keyword>
<feature type="domain" description="Signal transduction histidine kinase subgroup 3 dimerisation and phosphoacceptor" evidence="12">
    <location>
        <begin position="413"/>
        <end position="475"/>
    </location>
</feature>
<dbReference type="Pfam" id="PF07730">
    <property type="entry name" value="HisKA_3"/>
    <property type="match status" value="1"/>
</dbReference>
<dbReference type="Proteomes" id="UP000030111">
    <property type="component" value="Unassembled WGS sequence"/>
</dbReference>
<dbReference type="EC" id="2.7.13.3" evidence="2"/>
<evidence type="ECO:0000259" key="11">
    <source>
        <dbReference type="Pfam" id="PF02518"/>
    </source>
</evidence>
<evidence type="ECO:0000256" key="2">
    <source>
        <dbReference type="ARBA" id="ARBA00012438"/>
    </source>
</evidence>
<feature type="transmembrane region" description="Helical" evidence="9">
    <location>
        <begin position="364"/>
        <end position="383"/>
    </location>
</feature>
<dbReference type="AlphaFoldDB" id="A0A0A2MR05"/>
<keyword evidence="9" id="KW-0472">Membrane</keyword>
<dbReference type="RefSeq" id="WP_026991913.1">
    <property type="nucleotide sequence ID" value="NZ_JRLY01000003.1"/>
</dbReference>
<dbReference type="EMBL" id="JRLY01000003">
    <property type="protein sequence ID" value="KGO93918.1"/>
    <property type="molecule type" value="Genomic_DNA"/>
</dbReference>
<sequence length="612" mass="69806">MYTLACYKNILLYIVLAALALSCKKEEPPMPTYAKWPSTKADTIIDGYSEKCNALFEKNQIDSAFKLLEKAVPEAKGDKRNLGRIALKKSEGYLYLLKYPKALEYGFESLDLMKQSKDSMAISRAFHQLYFVWYTANDLDLANSYLDSTLVYSTGIPQLHAYALFSKGDLFSTQKKYLKSSKICNQVIKTLDSFSAKKIVLDPTNTLTTGSLAIIASNYIKLDKPELALQYLDKIKPYYPTEEAGVNDMFNKTMADYYVYKKQYTKAQEYLERILKNISFANKYYGIDANTLMATCYSKLGNYKKACYYQALAMAYRDSIYEDNSFEEKRRKEANFYLIEKNNQIARNKIKIKDQEKSIRNRNWLAAILVTATLFLILTFYFMRKFLKEKLDNEKNTKKLQLVEAGINGEEKERERIAKELHDAVVSELLVIRLNLQSMEGVFANTGHACNYQKIIDQSGHIAEKLRATAYNLIPVHLNENGLYSSIDNFIKSIVDPHFKIRAQFYGELPPVKKLAEKVIFFIVLELIQNIIKHSGVNTFVIQLLYADGVLGITAEDDGVGFDYDKDRVTTMGLSNIAGQVAVLNASMDIQTQPGQGCTVYIEIPMETFLLS</sequence>
<dbReference type="Gene3D" id="1.25.40.10">
    <property type="entry name" value="Tetratricopeptide repeat domain"/>
    <property type="match status" value="2"/>
</dbReference>
<name>A0A0A2MR05_9FLAO</name>
<dbReference type="Pfam" id="PF02518">
    <property type="entry name" value="HATPase_c"/>
    <property type="match status" value="1"/>
</dbReference>
<evidence type="ECO:0000313" key="14">
    <source>
        <dbReference type="Proteomes" id="UP000030111"/>
    </source>
</evidence>
<dbReference type="GO" id="GO:0005524">
    <property type="term" value="F:ATP binding"/>
    <property type="evidence" value="ECO:0007669"/>
    <property type="project" value="UniProtKB-KW"/>
</dbReference>
<dbReference type="GO" id="GO:0016020">
    <property type="term" value="C:membrane"/>
    <property type="evidence" value="ECO:0007669"/>
    <property type="project" value="InterPro"/>
</dbReference>
<evidence type="ECO:0000256" key="8">
    <source>
        <dbReference type="ARBA" id="ARBA00023012"/>
    </source>
</evidence>
<feature type="signal peptide" evidence="10">
    <location>
        <begin position="1"/>
        <end position="20"/>
    </location>
</feature>
<keyword evidence="8" id="KW-0902">Two-component regulatory system</keyword>
<dbReference type="PANTHER" id="PTHR24421:SF10">
    <property type="entry name" value="NITRATE_NITRITE SENSOR PROTEIN NARQ"/>
    <property type="match status" value="1"/>
</dbReference>
<dbReference type="CDD" id="cd16917">
    <property type="entry name" value="HATPase_UhpB-NarQ-NarX-like"/>
    <property type="match status" value="1"/>
</dbReference>
<dbReference type="InterPro" id="IPR003594">
    <property type="entry name" value="HATPase_dom"/>
</dbReference>
<evidence type="ECO:0000256" key="7">
    <source>
        <dbReference type="ARBA" id="ARBA00022840"/>
    </source>
</evidence>
<keyword evidence="3" id="KW-0597">Phosphoprotein</keyword>
<keyword evidence="6" id="KW-0418">Kinase</keyword>
<evidence type="ECO:0000256" key="1">
    <source>
        <dbReference type="ARBA" id="ARBA00000085"/>
    </source>
</evidence>
<dbReference type="InterPro" id="IPR036890">
    <property type="entry name" value="HATPase_C_sf"/>
</dbReference>
<evidence type="ECO:0000256" key="10">
    <source>
        <dbReference type="SAM" id="SignalP"/>
    </source>
</evidence>
<dbReference type="SUPFAM" id="SSF81901">
    <property type="entry name" value="HCP-like"/>
    <property type="match status" value="1"/>
</dbReference>
<comment type="catalytic activity">
    <reaction evidence="1">
        <text>ATP + protein L-histidine = ADP + protein N-phospho-L-histidine.</text>
        <dbReference type="EC" id="2.7.13.3"/>
    </reaction>
</comment>
<evidence type="ECO:0000256" key="9">
    <source>
        <dbReference type="SAM" id="Phobius"/>
    </source>
</evidence>
<gene>
    <name evidence="13" type="ORF">Q766_05915</name>
</gene>
<dbReference type="GO" id="GO:0000155">
    <property type="term" value="F:phosphorelay sensor kinase activity"/>
    <property type="evidence" value="ECO:0007669"/>
    <property type="project" value="InterPro"/>
</dbReference>
<dbReference type="InterPro" id="IPR011990">
    <property type="entry name" value="TPR-like_helical_dom_sf"/>
</dbReference>
<dbReference type="Gene3D" id="3.30.565.10">
    <property type="entry name" value="Histidine kinase-like ATPase, C-terminal domain"/>
    <property type="match status" value="1"/>
</dbReference>
<evidence type="ECO:0000256" key="5">
    <source>
        <dbReference type="ARBA" id="ARBA00022741"/>
    </source>
</evidence>
<keyword evidence="10" id="KW-0732">Signal</keyword>
<comment type="caution">
    <text evidence="13">The sequence shown here is derived from an EMBL/GenBank/DDBJ whole genome shotgun (WGS) entry which is preliminary data.</text>
</comment>
<feature type="domain" description="Histidine kinase/HSP90-like ATPase" evidence="11">
    <location>
        <begin position="520"/>
        <end position="607"/>
    </location>
</feature>
<dbReference type="InterPro" id="IPR011712">
    <property type="entry name" value="Sig_transdc_His_kin_sub3_dim/P"/>
</dbReference>
<keyword evidence="5" id="KW-0547">Nucleotide-binding</keyword>
<evidence type="ECO:0000259" key="12">
    <source>
        <dbReference type="Pfam" id="PF07730"/>
    </source>
</evidence>
<dbReference type="OrthoDB" id="9778366at2"/>
<accession>A0A0A2MR05</accession>
<evidence type="ECO:0000256" key="3">
    <source>
        <dbReference type="ARBA" id="ARBA00022553"/>
    </source>
</evidence>
<evidence type="ECO:0000313" key="13">
    <source>
        <dbReference type="EMBL" id="KGO93918.1"/>
    </source>
</evidence>
<dbReference type="GO" id="GO:0046983">
    <property type="term" value="F:protein dimerization activity"/>
    <property type="evidence" value="ECO:0007669"/>
    <property type="project" value="InterPro"/>
</dbReference>
<keyword evidence="7" id="KW-0067">ATP-binding</keyword>
<dbReference type="Gene3D" id="1.20.5.1930">
    <property type="match status" value="1"/>
</dbReference>
<keyword evidence="9" id="KW-0812">Transmembrane</keyword>
<keyword evidence="4" id="KW-0808">Transferase</keyword>
<protein>
    <recommendedName>
        <fullName evidence="2">histidine kinase</fullName>
        <ecNumber evidence="2">2.7.13.3</ecNumber>
    </recommendedName>
</protein>